<dbReference type="CDD" id="cd00757">
    <property type="entry name" value="ThiF_MoeB_HesA_family"/>
    <property type="match status" value="1"/>
</dbReference>
<dbReference type="FunFam" id="3.40.50.720:FF:000080">
    <property type="entry name" value="Thiazole biosynthesis adenylyltransferase ThiF"/>
    <property type="match status" value="1"/>
</dbReference>
<evidence type="ECO:0000313" key="4">
    <source>
        <dbReference type="Proteomes" id="UP000184184"/>
    </source>
</evidence>
<dbReference type="GO" id="GO:0005829">
    <property type="term" value="C:cytosol"/>
    <property type="evidence" value="ECO:0007669"/>
    <property type="project" value="TreeGrafter"/>
</dbReference>
<dbReference type="GO" id="GO:0004792">
    <property type="term" value="F:thiosulfate-cyanide sulfurtransferase activity"/>
    <property type="evidence" value="ECO:0007669"/>
    <property type="project" value="TreeGrafter"/>
</dbReference>
<dbReference type="Pfam" id="PF00899">
    <property type="entry name" value="ThiF"/>
    <property type="match status" value="1"/>
</dbReference>
<keyword evidence="4" id="KW-1185">Reference proteome</keyword>
<name>A0A1M7MPB7_9BACI</name>
<evidence type="ECO:0000256" key="1">
    <source>
        <dbReference type="ARBA" id="ARBA00009919"/>
    </source>
</evidence>
<dbReference type="AlphaFoldDB" id="A0A1M7MPB7"/>
<organism evidence="3 4">
    <name type="scientific">Gracilibacillus kekensis</name>
    <dbReference type="NCBI Taxonomy" id="1027249"/>
    <lineage>
        <taxon>Bacteria</taxon>
        <taxon>Bacillati</taxon>
        <taxon>Bacillota</taxon>
        <taxon>Bacilli</taxon>
        <taxon>Bacillales</taxon>
        <taxon>Bacillaceae</taxon>
        <taxon>Gracilibacillus</taxon>
    </lineage>
</organism>
<dbReference type="Gene3D" id="3.40.50.720">
    <property type="entry name" value="NAD(P)-binding Rossmann-like Domain"/>
    <property type="match status" value="1"/>
</dbReference>
<dbReference type="RefSeq" id="WP_170862656.1">
    <property type="nucleotide sequence ID" value="NZ_FRCZ01000002.1"/>
</dbReference>
<reference evidence="3 4" key="1">
    <citation type="submission" date="2016-11" db="EMBL/GenBank/DDBJ databases">
        <authorList>
            <person name="Jaros S."/>
            <person name="Januszkiewicz K."/>
            <person name="Wedrychowicz H."/>
        </authorList>
    </citation>
    <scope>NUCLEOTIDE SEQUENCE [LARGE SCALE GENOMIC DNA]</scope>
    <source>
        <strain evidence="3 4">CGMCC 1.10681</strain>
    </source>
</reference>
<keyword evidence="3" id="KW-0548">Nucleotidyltransferase</keyword>
<dbReference type="GO" id="GO:0008641">
    <property type="term" value="F:ubiquitin-like modifier activating enzyme activity"/>
    <property type="evidence" value="ECO:0007669"/>
    <property type="project" value="InterPro"/>
</dbReference>
<accession>A0A1M7MPB7</accession>
<gene>
    <name evidence="3" type="ORF">SAMN05216179_1305</name>
</gene>
<dbReference type="InterPro" id="IPR000594">
    <property type="entry name" value="ThiF_NAD_FAD-bd"/>
</dbReference>
<dbReference type="InterPro" id="IPR045886">
    <property type="entry name" value="ThiF/MoeB/HesA"/>
</dbReference>
<keyword evidence="3" id="KW-0808">Transferase</keyword>
<evidence type="ECO:0000313" key="3">
    <source>
        <dbReference type="EMBL" id="SHM92820.1"/>
    </source>
</evidence>
<proteinExistence type="inferred from homology"/>
<evidence type="ECO:0000259" key="2">
    <source>
        <dbReference type="Pfam" id="PF00899"/>
    </source>
</evidence>
<dbReference type="InterPro" id="IPR035985">
    <property type="entry name" value="Ubiquitin-activating_enz"/>
</dbReference>
<dbReference type="PANTHER" id="PTHR10953">
    <property type="entry name" value="UBIQUITIN-ACTIVATING ENZYME E1"/>
    <property type="match status" value="1"/>
</dbReference>
<dbReference type="GO" id="GO:0008146">
    <property type="term" value="F:sulfotransferase activity"/>
    <property type="evidence" value="ECO:0007669"/>
    <property type="project" value="TreeGrafter"/>
</dbReference>
<dbReference type="STRING" id="1027249.SAMN05216179_1305"/>
<dbReference type="Proteomes" id="UP000184184">
    <property type="component" value="Unassembled WGS sequence"/>
</dbReference>
<dbReference type="GO" id="GO:0016779">
    <property type="term" value="F:nucleotidyltransferase activity"/>
    <property type="evidence" value="ECO:0007669"/>
    <property type="project" value="UniProtKB-KW"/>
</dbReference>
<dbReference type="SUPFAM" id="SSF69572">
    <property type="entry name" value="Activating enzymes of the ubiquitin-like proteins"/>
    <property type="match status" value="1"/>
</dbReference>
<protein>
    <submittedName>
        <fullName evidence="3">Adenylyltransferase and sulfurtransferase</fullName>
    </submittedName>
</protein>
<sequence length="337" mass="37204">MSGMNRYHRQTLFAPIGQEGQAKLASKHVLMVGCGALGSSAAEMLTRAGVGELTLLDRDYVELTNLQRQHLFTEADVENKTPKAVAAASKLTAINSETKINPVVIDATADTMVNYVKQVDLIIDATDNFDTRFIINDLANKHQVPWIFGACVGSSGMTFSIIPGQTPCLDCLLKVTPVFGATCDAVGVIGPAVQMVVTHQTTEAIKILIEADQKIRTQLILFDLWHNHYQQIDVSRSKQENCKSCGNTPTYPTLSYNNRTKSEVLCGRETVQIRGQQYPLESLHTKLSRFGEVKANPFLVSVVIDTKRLVFFHDGRVFVHGTNSIEDAKKIYYQVVG</sequence>
<dbReference type="PANTHER" id="PTHR10953:SF102">
    <property type="entry name" value="ADENYLYLTRANSFERASE AND SULFURTRANSFERASE MOCS3"/>
    <property type="match status" value="1"/>
</dbReference>
<feature type="domain" description="THIF-type NAD/FAD binding fold" evidence="2">
    <location>
        <begin position="7"/>
        <end position="243"/>
    </location>
</feature>
<dbReference type="EMBL" id="FRCZ01000002">
    <property type="protein sequence ID" value="SHM92820.1"/>
    <property type="molecule type" value="Genomic_DNA"/>
</dbReference>
<comment type="similarity">
    <text evidence="1">Belongs to the HesA/MoeB/ThiF family.</text>
</comment>